<dbReference type="Pfam" id="PF03364">
    <property type="entry name" value="Polyketide_cyc"/>
    <property type="match status" value="1"/>
</dbReference>
<evidence type="ECO:0000256" key="1">
    <source>
        <dbReference type="SAM" id="MobiDB-lite"/>
    </source>
</evidence>
<dbReference type="Gene3D" id="3.30.530.20">
    <property type="match status" value="1"/>
</dbReference>
<evidence type="ECO:0000313" key="3">
    <source>
        <dbReference type="EMBL" id="EYB66772.1"/>
    </source>
</evidence>
<feature type="region of interest" description="Disordered" evidence="1">
    <location>
        <begin position="231"/>
        <end position="270"/>
    </location>
</feature>
<dbReference type="InterPro" id="IPR023393">
    <property type="entry name" value="START-like_dom_sf"/>
</dbReference>
<dbReference type="PANTHER" id="PTHR33824:SF7">
    <property type="entry name" value="POLYKETIDE CYCLASE_DEHYDRASE AND LIPID TRANSPORT SUPERFAMILY PROTEIN"/>
    <property type="match status" value="1"/>
</dbReference>
<dbReference type="PATRIC" id="fig|1476583.3.peg.3193"/>
<accession>A0A016QLK8</accession>
<name>A0A016QLK8_9DEIO</name>
<dbReference type="STRING" id="1476583.DEIPH_ctg075orf0003"/>
<feature type="region of interest" description="Disordered" evidence="1">
    <location>
        <begin position="1"/>
        <end position="33"/>
    </location>
</feature>
<dbReference type="PANTHER" id="PTHR33824">
    <property type="entry name" value="POLYKETIDE CYCLASE/DEHYDRASE AND LIPID TRANSPORT SUPERFAMILY PROTEIN"/>
    <property type="match status" value="1"/>
</dbReference>
<sequence>MGHVDFATPGAAMTAQPTTQPSTPKPYRDHSTESLLSPVERGVMGVLGLGALALSLRGGPVERLLLAAVGVGFTGMAATGTNPLATALKIRQNEEGDTLVSDAVTVGQPPERLYAIWRDLTNLPGLMKHLESVQVLDERRSRWTVKGPAGTAVSWDAELTADEPGRRIAWRSLPGAAIENSGEVLFRPAPGDRGTEIRVNLAYHAPGGTTGAVIARIAGQEPSQQLRDDLMRFKREQELGFAPTTKGQSSGRAEKDPGQAQQQTGQGGQK</sequence>
<dbReference type="SUPFAM" id="SSF55961">
    <property type="entry name" value="Bet v1-like"/>
    <property type="match status" value="1"/>
</dbReference>
<reference evidence="3 4" key="1">
    <citation type="submission" date="2014-03" db="EMBL/GenBank/DDBJ databases">
        <title>Draft genome sequence of Deinococcus phoenicis 1P10ME.</title>
        <authorList>
            <person name="Stepanov V.G."/>
            <person name="Vaishampayan P."/>
            <person name="Venkateswaran K."/>
            <person name="Fox G.E."/>
        </authorList>
    </citation>
    <scope>NUCLEOTIDE SEQUENCE [LARGE SCALE GENOMIC DNA]</scope>
    <source>
        <strain evidence="3 4">1P10ME</strain>
    </source>
</reference>
<evidence type="ECO:0000313" key="4">
    <source>
        <dbReference type="Proteomes" id="UP000020492"/>
    </source>
</evidence>
<feature type="domain" description="Coenzyme Q-binding protein COQ10 START" evidence="2">
    <location>
        <begin position="106"/>
        <end position="230"/>
    </location>
</feature>
<keyword evidence="4" id="KW-1185">Reference proteome</keyword>
<dbReference type="CDD" id="cd07817">
    <property type="entry name" value="SRPBCC_8"/>
    <property type="match status" value="1"/>
</dbReference>
<dbReference type="InterPro" id="IPR005031">
    <property type="entry name" value="COQ10_START"/>
</dbReference>
<evidence type="ECO:0000259" key="2">
    <source>
        <dbReference type="Pfam" id="PF03364"/>
    </source>
</evidence>
<proteinExistence type="predicted"/>
<dbReference type="eggNOG" id="COG5637">
    <property type="taxonomic scope" value="Bacteria"/>
</dbReference>
<organism evidence="3 4">
    <name type="scientific">Deinococcus phoenicis</name>
    <dbReference type="NCBI Taxonomy" id="1476583"/>
    <lineage>
        <taxon>Bacteria</taxon>
        <taxon>Thermotogati</taxon>
        <taxon>Deinococcota</taxon>
        <taxon>Deinococci</taxon>
        <taxon>Deinococcales</taxon>
        <taxon>Deinococcaceae</taxon>
        <taxon>Deinococcus</taxon>
    </lineage>
</organism>
<dbReference type="InterPro" id="IPR047137">
    <property type="entry name" value="ORF3"/>
</dbReference>
<dbReference type="EMBL" id="JHAC01000066">
    <property type="protein sequence ID" value="EYB66772.1"/>
    <property type="molecule type" value="Genomic_DNA"/>
</dbReference>
<dbReference type="Proteomes" id="UP000020492">
    <property type="component" value="Unassembled WGS sequence"/>
</dbReference>
<protein>
    <recommendedName>
        <fullName evidence="2">Coenzyme Q-binding protein COQ10 START domain-containing protein</fullName>
    </recommendedName>
</protein>
<comment type="caution">
    <text evidence="3">The sequence shown here is derived from an EMBL/GenBank/DDBJ whole genome shotgun (WGS) entry which is preliminary data.</text>
</comment>
<dbReference type="AlphaFoldDB" id="A0A016QLK8"/>
<gene>
    <name evidence="3" type="ORF">DEIPH_ctg075orf0003</name>
</gene>